<reference evidence="1" key="1">
    <citation type="journal article" date="2020" name="Nature">
        <title>Giant virus diversity and host interactions through global metagenomics.</title>
        <authorList>
            <person name="Schulz F."/>
            <person name="Roux S."/>
            <person name="Paez-Espino D."/>
            <person name="Jungbluth S."/>
            <person name="Walsh D.A."/>
            <person name="Denef V.J."/>
            <person name="McMahon K.D."/>
            <person name="Konstantinidis K.T."/>
            <person name="Eloe-Fadrosh E.A."/>
            <person name="Kyrpides N.C."/>
            <person name="Woyke T."/>
        </authorList>
    </citation>
    <scope>NUCLEOTIDE SEQUENCE</scope>
    <source>
        <strain evidence="1">GVMAG-S-3300012919-55</strain>
    </source>
</reference>
<sequence length="37" mass="3931">MRNTAVNPATAAVAAIRSNRNAAERITKSARHRGAVK</sequence>
<accession>A0A6C0KMW1</accession>
<dbReference type="EMBL" id="MN740917">
    <property type="protein sequence ID" value="QHU17678.1"/>
    <property type="molecule type" value="Genomic_DNA"/>
</dbReference>
<organism evidence="1">
    <name type="scientific">viral metagenome</name>
    <dbReference type="NCBI Taxonomy" id="1070528"/>
    <lineage>
        <taxon>unclassified sequences</taxon>
        <taxon>metagenomes</taxon>
        <taxon>organismal metagenomes</taxon>
    </lineage>
</organism>
<proteinExistence type="predicted"/>
<dbReference type="AlphaFoldDB" id="A0A6C0KMW1"/>
<name>A0A6C0KMW1_9ZZZZ</name>
<evidence type="ECO:0000313" key="1">
    <source>
        <dbReference type="EMBL" id="QHU17678.1"/>
    </source>
</evidence>
<protein>
    <submittedName>
        <fullName evidence="1">Uncharacterized protein</fullName>
    </submittedName>
</protein>